<dbReference type="NCBIfam" id="NF002086">
    <property type="entry name" value="PRK00915.1-3"/>
    <property type="match status" value="1"/>
</dbReference>
<dbReference type="Gene3D" id="3.20.20.70">
    <property type="entry name" value="Aldolase class I"/>
    <property type="match status" value="1"/>
</dbReference>
<dbReference type="SMART" id="SM00917">
    <property type="entry name" value="LeuA_dimer"/>
    <property type="match status" value="1"/>
</dbReference>
<evidence type="ECO:0000256" key="11">
    <source>
        <dbReference type="HAMAP-Rule" id="MF_01025"/>
    </source>
</evidence>
<feature type="binding site" evidence="11">
    <location>
        <position position="204"/>
    </location>
    <ligand>
        <name>Mn(2+)</name>
        <dbReference type="ChEBI" id="CHEBI:29035"/>
    </ligand>
</feature>
<keyword evidence="6 11" id="KW-0028">Amino-acid biosynthesis</keyword>
<evidence type="ECO:0000256" key="1">
    <source>
        <dbReference type="ARBA" id="ARBA00004689"/>
    </source>
</evidence>
<comment type="cofactor">
    <cofactor evidence="11">
        <name>Mn(2+)</name>
        <dbReference type="ChEBI" id="CHEBI:29035"/>
    </cofactor>
</comment>
<keyword evidence="11" id="KW-0963">Cytoplasm</keyword>
<keyword evidence="5 11" id="KW-0432">Leucine biosynthesis</keyword>
<dbReference type="Proteomes" id="UP000460549">
    <property type="component" value="Unassembled WGS sequence"/>
</dbReference>
<evidence type="ECO:0000256" key="2">
    <source>
        <dbReference type="ARBA" id="ARBA00009396"/>
    </source>
</evidence>
<dbReference type="CDD" id="cd07940">
    <property type="entry name" value="DRE_TIM_IPMS"/>
    <property type="match status" value="1"/>
</dbReference>
<keyword evidence="7 11" id="KW-0808">Transferase</keyword>
<comment type="similarity">
    <text evidence="2 11">Belongs to the alpha-IPM synthase/homocitrate synthase family. LeuA type 1 subfamily.</text>
</comment>
<dbReference type="GO" id="GO:0030145">
    <property type="term" value="F:manganese ion binding"/>
    <property type="evidence" value="ECO:0007669"/>
    <property type="project" value="UniProtKB-UniRule"/>
</dbReference>
<dbReference type="PANTHER" id="PTHR10277">
    <property type="entry name" value="HOMOCITRATE SYNTHASE-RELATED"/>
    <property type="match status" value="1"/>
</dbReference>
<feature type="domain" description="Pyruvate carboxyltransferase" evidence="12">
    <location>
        <begin position="5"/>
        <end position="267"/>
    </location>
</feature>
<sequence length="532" mass="58329">MADRVYFFDTTLRDGEQAPGYSMNLEEKIKIAKQLEALGVDIIEAGFAISSPGDKESVTAIAGAIKNCTVASLARALKKDIDAAYDAVKHAVSPRIHLFLATSDLHLQYKLKMSREEALERIKENVRYASSLCSNVEFSLEDATRTDLDYMCRVVELAIKEGATTVNLPDTVGYSTPDEIALMVSYVRNHVPNVDKAILSMHCHNDLGLAVSNSMAGVVAGARQIECTLCGIGERAGNAAMEELAMLMHTRPDLYPYQNNIVTTEITRSARLLSSTTGVKINPSKAIVGQNAFAHESGIHQHGVMANSKTYEIMTPESVGLTQTNLVLGKHSGQHAFTKKLVELGYDLPKEDVDRLFAEFKKLTDRKKTISDRDIIALVESTEDVKSQLWTLDNFVVNSGNHMTATACITLKKGEKLYQEVAAGTGPVYAALRTVEKIIKHPFSLEDYQLQAVTEHRDALGEVLVKISDNNGVFRGRGVSTDVIEASILACLNAVNKMLDENSSGMRTGESAMKMSFENDMLMGHTDKTEEK</sequence>
<evidence type="ECO:0000256" key="4">
    <source>
        <dbReference type="ARBA" id="ARBA00018198"/>
    </source>
</evidence>
<dbReference type="InterPro" id="IPR000891">
    <property type="entry name" value="PYR_CT"/>
</dbReference>
<evidence type="ECO:0000256" key="6">
    <source>
        <dbReference type="ARBA" id="ARBA00022605"/>
    </source>
</evidence>
<dbReference type="PROSITE" id="PS00816">
    <property type="entry name" value="AIPM_HOMOCIT_SYNTH_2"/>
    <property type="match status" value="1"/>
</dbReference>
<feature type="binding site" evidence="11">
    <location>
        <position position="202"/>
    </location>
    <ligand>
        <name>Mn(2+)</name>
        <dbReference type="ChEBI" id="CHEBI:29035"/>
    </ligand>
</feature>
<dbReference type="RefSeq" id="WP_154424537.1">
    <property type="nucleotide sequence ID" value="NZ_VUNN01000003.1"/>
</dbReference>
<dbReference type="Pfam" id="PF22617">
    <property type="entry name" value="HCS_D2"/>
    <property type="match status" value="1"/>
</dbReference>
<evidence type="ECO:0000256" key="5">
    <source>
        <dbReference type="ARBA" id="ARBA00022430"/>
    </source>
</evidence>
<dbReference type="SUPFAM" id="SSF110921">
    <property type="entry name" value="2-isopropylmalate synthase LeuA, allosteric (dimerisation) domain"/>
    <property type="match status" value="1"/>
</dbReference>
<protein>
    <recommendedName>
        <fullName evidence="4 11">2-isopropylmalate synthase</fullName>
        <ecNumber evidence="3 11">2.3.3.13</ecNumber>
    </recommendedName>
    <alternativeName>
        <fullName evidence="11">Alpha-IPM synthase</fullName>
    </alternativeName>
    <alternativeName>
        <fullName evidence="11">Alpha-isopropylmalate synthase</fullName>
    </alternativeName>
</protein>
<gene>
    <name evidence="11" type="primary">leuA</name>
    <name evidence="13" type="ORF">FYJ80_02405</name>
</gene>
<dbReference type="InterPro" id="IPR005671">
    <property type="entry name" value="LeuA_bact_synth"/>
</dbReference>
<dbReference type="Gene3D" id="1.10.238.260">
    <property type="match status" value="1"/>
</dbReference>
<evidence type="ECO:0000256" key="7">
    <source>
        <dbReference type="ARBA" id="ARBA00022679"/>
    </source>
</evidence>
<evidence type="ECO:0000313" key="14">
    <source>
        <dbReference type="Proteomes" id="UP000460549"/>
    </source>
</evidence>
<dbReference type="InterPro" id="IPR013785">
    <property type="entry name" value="Aldolase_TIM"/>
</dbReference>
<keyword evidence="14" id="KW-1185">Reference proteome</keyword>
<dbReference type="EC" id="2.3.3.13" evidence="3 11"/>
<dbReference type="Pfam" id="PF08502">
    <property type="entry name" value="LeuA_dimer"/>
    <property type="match status" value="1"/>
</dbReference>
<comment type="pathway">
    <text evidence="1 11">Amino-acid biosynthesis; L-leucine biosynthesis; L-leucine from 3-methyl-2-oxobutanoate: step 1/4.</text>
</comment>
<dbReference type="GO" id="GO:0009098">
    <property type="term" value="P:L-leucine biosynthetic process"/>
    <property type="evidence" value="ECO:0007669"/>
    <property type="project" value="UniProtKB-UniRule"/>
</dbReference>
<keyword evidence="10 11" id="KW-0100">Branched-chain amino acid biosynthesis</keyword>
<comment type="caution">
    <text evidence="13">The sequence shown here is derived from an EMBL/GenBank/DDBJ whole genome shotgun (WGS) entry which is preliminary data.</text>
</comment>
<dbReference type="InterPro" id="IPR054691">
    <property type="entry name" value="LeuA/HCS_post-cat"/>
</dbReference>
<dbReference type="SUPFAM" id="SSF51569">
    <property type="entry name" value="Aldolase"/>
    <property type="match status" value="1"/>
</dbReference>
<dbReference type="InterPro" id="IPR002034">
    <property type="entry name" value="AIPM/Hcit_synth_CS"/>
</dbReference>
<evidence type="ECO:0000313" key="13">
    <source>
        <dbReference type="EMBL" id="MSU05634.1"/>
    </source>
</evidence>
<dbReference type="InterPro" id="IPR050073">
    <property type="entry name" value="2-IPM_HCS-like"/>
</dbReference>
<comment type="subunit">
    <text evidence="11">Homodimer.</text>
</comment>
<comment type="catalytic activity">
    <reaction evidence="11">
        <text>3-methyl-2-oxobutanoate + acetyl-CoA + H2O = (2S)-2-isopropylmalate + CoA + H(+)</text>
        <dbReference type="Rhea" id="RHEA:21524"/>
        <dbReference type="ChEBI" id="CHEBI:1178"/>
        <dbReference type="ChEBI" id="CHEBI:11851"/>
        <dbReference type="ChEBI" id="CHEBI:15377"/>
        <dbReference type="ChEBI" id="CHEBI:15378"/>
        <dbReference type="ChEBI" id="CHEBI:57287"/>
        <dbReference type="ChEBI" id="CHEBI:57288"/>
        <dbReference type="EC" id="2.3.3.13"/>
    </reaction>
</comment>
<accession>A0A7X2PB37</accession>
<dbReference type="InterPro" id="IPR013709">
    <property type="entry name" value="2-isopropylmalate_synth_dimer"/>
</dbReference>
<organism evidence="13 14">
    <name type="scientific">Bullifex porci</name>
    <dbReference type="NCBI Taxonomy" id="2606638"/>
    <lineage>
        <taxon>Bacteria</taxon>
        <taxon>Pseudomonadati</taxon>
        <taxon>Spirochaetota</taxon>
        <taxon>Spirochaetia</taxon>
        <taxon>Spirochaetales</taxon>
        <taxon>Spirochaetaceae</taxon>
        <taxon>Bullifex</taxon>
    </lineage>
</organism>
<dbReference type="Gene3D" id="3.30.160.270">
    <property type="match status" value="1"/>
</dbReference>
<dbReference type="AlphaFoldDB" id="A0A7X2PB37"/>
<keyword evidence="8 11" id="KW-0479">Metal-binding</keyword>
<dbReference type="GO" id="GO:0005737">
    <property type="term" value="C:cytoplasm"/>
    <property type="evidence" value="ECO:0007669"/>
    <property type="project" value="UniProtKB-UniRule"/>
</dbReference>
<dbReference type="Pfam" id="PF00682">
    <property type="entry name" value="HMGL-like"/>
    <property type="match status" value="1"/>
</dbReference>
<keyword evidence="9 11" id="KW-0464">Manganese</keyword>
<dbReference type="EMBL" id="VUNN01000003">
    <property type="protein sequence ID" value="MSU05634.1"/>
    <property type="molecule type" value="Genomic_DNA"/>
</dbReference>
<feature type="binding site" evidence="11">
    <location>
        <position position="238"/>
    </location>
    <ligand>
        <name>Mn(2+)</name>
        <dbReference type="ChEBI" id="CHEBI:29035"/>
    </ligand>
</feature>
<evidence type="ECO:0000259" key="12">
    <source>
        <dbReference type="PROSITE" id="PS50991"/>
    </source>
</evidence>
<name>A0A7X2PB37_9SPIO</name>
<dbReference type="InterPro" id="IPR036230">
    <property type="entry name" value="LeuA_allosteric_dom_sf"/>
</dbReference>
<dbReference type="UniPathway" id="UPA00048">
    <property type="reaction ID" value="UER00070"/>
</dbReference>
<comment type="function">
    <text evidence="11">Catalyzes the condensation of the acetyl group of acetyl-CoA with 3-methyl-2-oxobutanoate (2-ketoisovalerate) to form 3-carboxy-3-hydroxy-4-methylpentanoate (2-isopropylmalate).</text>
</comment>
<reference evidence="13 14" key="1">
    <citation type="submission" date="2019-08" db="EMBL/GenBank/DDBJ databases">
        <title>In-depth cultivation of the pig gut microbiome towards novel bacterial diversity and tailored functional studies.</title>
        <authorList>
            <person name="Wylensek D."/>
            <person name="Hitch T.C.A."/>
            <person name="Clavel T."/>
        </authorList>
    </citation>
    <scope>NUCLEOTIDE SEQUENCE [LARGE SCALE GENOMIC DNA]</scope>
    <source>
        <strain evidence="13 14">NM-380-WT-3C1</strain>
    </source>
</reference>
<dbReference type="NCBIfam" id="TIGR00973">
    <property type="entry name" value="leuA_bact"/>
    <property type="match status" value="1"/>
</dbReference>
<feature type="binding site" evidence="11">
    <location>
        <position position="14"/>
    </location>
    <ligand>
        <name>Mn(2+)</name>
        <dbReference type="ChEBI" id="CHEBI:29035"/>
    </ligand>
</feature>
<dbReference type="PANTHER" id="PTHR10277:SF9">
    <property type="entry name" value="2-ISOPROPYLMALATE SYNTHASE 1, CHLOROPLASTIC-RELATED"/>
    <property type="match status" value="1"/>
</dbReference>
<proteinExistence type="inferred from homology"/>
<dbReference type="FunFam" id="1.10.238.260:FF:000001">
    <property type="entry name" value="2-isopropylmalate synthase"/>
    <property type="match status" value="1"/>
</dbReference>
<feature type="region of interest" description="Regulatory domain" evidence="11">
    <location>
        <begin position="391"/>
        <end position="532"/>
    </location>
</feature>
<dbReference type="GO" id="GO:0003985">
    <property type="term" value="F:acetyl-CoA C-acetyltransferase activity"/>
    <property type="evidence" value="ECO:0007669"/>
    <property type="project" value="UniProtKB-UniRule"/>
</dbReference>
<evidence type="ECO:0000256" key="10">
    <source>
        <dbReference type="ARBA" id="ARBA00023304"/>
    </source>
</evidence>
<evidence type="ECO:0000256" key="3">
    <source>
        <dbReference type="ARBA" id="ARBA00012973"/>
    </source>
</evidence>
<dbReference type="FunFam" id="3.20.20.70:FF:000010">
    <property type="entry name" value="2-isopropylmalate synthase"/>
    <property type="match status" value="1"/>
</dbReference>
<dbReference type="PROSITE" id="PS00815">
    <property type="entry name" value="AIPM_HOMOCIT_SYNTH_1"/>
    <property type="match status" value="1"/>
</dbReference>
<dbReference type="GO" id="GO:0003852">
    <property type="term" value="F:2-isopropylmalate synthase activity"/>
    <property type="evidence" value="ECO:0007669"/>
    <property type="project" value="UniProtKB-UniRule"/>
</dbReference>
<evidence type="ECO:0000256" key="8">
    <source>
        <dbReference type="ARBA" id="ARBA00022723"/>
    </source>
</evidence>
<keyword evidence="13" id="KW-0012">Acyltransferase</keyword>
<dbReference type="HAMAP" id="MF_01025">
    <property type="entry name" value="LeuA_type1"/>
    <property type="match status" value="1"/>
</dbReference>
<evidence type="ECO:0000256" key="9">
    <source>
        <dbReference type="ARBA" id="ARBA00023211"/>
    </source>
</evidence>
<dbReference type="PROSITE" id="PS50991">
    <property type="entry name" value="PYR_CT"/>
    <property type="match status" value="1"/>
</dbReference>